<feature type="non-terminal residue" evidence="4">
    <location>
        <position position="138"/>
    </location>
</feature>
<organism evidence="4 5">
    <name type="scientific">Araneus ventricosus</name>
    <name type="common">Orbweaver spider</name>
    <name type="synonym">Epeira ventricosa</name>
    <dbReference type="NCBI Taxonomy" id="182803"/>
    <lineage>
        <taxon>Eukaryota</taxon>
        <taxon>Metazoa</taxon>
        <taxon>Ecdysozoa</taxon>
        <taxon>Arthropoda</taxon>
        <taxon>Chelicerata</taxon>
        <taxon>Arachnida</taxon>
        <taxon>Araneae</taxon>
        <taxon>Araneomorphae</taxon>
        <taxon>Entelegynae</taxon>
        <taxon>Araneoidea</taxon>
        <taxon>Araneidae</taxon>
        <taxon>Araneus</taxon>
    </lineage>
</organism>
<reference evidence="4 5" key="1">
    <citation type="journal article" date="2019" name="Sci. Rep.">
        <title>Orb-weaving spider Araneus ventricosus genome elucidates the spidroin gene catalogue.</title>
        <authorList>
            <person name="Kono N."/>
            <person name="Nakamura H."/>
            <person name="Ohtoshi R."/>
            <person name="Moran D.A.P."/>
            <person name="Shinohara A."/>
            <person name="Yoshida Y."/>
            <person name="Fujiwara M."/>
            <person name="Mori M."/>
            <person name="Tomita M."/>
            <person name="Arakawa K."/>
        </authorList>
    </citation>
    <scope>NUCLEOTIDE SEQUENCE [LARGE SCALE GENOMIC DNA]</scope>
</reference>
<accession>A0A4Y2L0Y6</accession>
<dbReference type="AlphaFoldDB" id="A0A4Y2L0Y6"/>
<dbReference type="EMBL" id="BGPR01197291">
    <property type="protein sequence ID" value="GBN08192.1"/>
    <property type="molecule type" value="Genomic_DNA"/>
</dbReference>
<dbReference type="EMBL" id="BGPR01197244">
    <property type="protein sequence ID" value="GBN08089.1"/>
    <property type="molecule type" value="Genomic_DNA"/>
</dbReference>
<dbReference type="EMBL" id="BGPR01197290">
    <property type="protein sequence ID" value="GBN08190.1"/>
    <property type="molecule type" value="Genomic_DNA"/>
</dbReference>
<sequence>MPLAGLKGLRSMMAIRAPSSVPMLTLRLSFTSPWMLRQRGGNSISGYPFLESPSGTTSTWMRSCRINKQVLASPGGTAMVVWSCWRHFRCRDVFGAWIGRLPIGILPIAMVFMTRLPENFCRSSPIMTPRTQNHPSFK</sequence>
<dbReference type="Proteomes" id="UP000499080">
    <property type="component" value="Unassembled WGS sequence"/>
</dbReference>
<name>A0A4Y2L0Y6_ARAVE</name>
<evidence type="ECO:0000313" key="3">
    <source>
        <dbReference type="EMBL" id="GBN08190.1"/>
    </source>
</evidence>
<evidence type="ECO:0000313" key="1">
    <source>
        <dbReference type="EMBL" id="GBN07987.1"/>
    </source>
</evidence>
<evidence type="ECO:0000313" key="2">
    <source>
        <dbReference type="EMBL" id="GBN08089.1"/>
    </source>
</evidence>
<comment type="caution">
    <text evidence="4">The sequence shown here is derived from an EMBL/GenBank/DDBJ whole genome shotgun (WGS) entry which is preliminary data.</text>
</comment>
<keyword evidence="5" id="KW-1185">Reference proteome</keyword>
<evidence type="ECO:0000313" key="4">
    <source>
        <dbReference type="EMBL" id="GBN08192.1"/>
    </source>
</evidence>
<gene>
    <name evidence="3" type="ORF">AVEN_112487_1</name>
    <name evidence="4" type="ORF">AVEN_113448_1</name>
    <name evidence="2" type="ORF">AVEN_130455_1</name>
    <name evidence="1" type="ORF">AVEN_4733_1</name>
</gene>
<evidence type="ECO:0000313" key="5">
    <source>
        <dbReference type="Proteomes" id="UP000499080"/>
    </source>
</evidence>
<proteinExistence type="predicted"/>
<dbReference type="EMBL" id="BGPR01197199">
    <property type="protein sequence ID" value="GBN07987.1"/>
    <property type="molecule type" value="Genomic_DNA"/>
</dbReference>
<protein>
    <submittedName>
        <fullName evidence="4">Uncharacterized protein</fullName>
    </submittedName>
</protein>